<protein>
    <submittedName>
        <fullName evidence="2">Uncharacterized protein</fullName>
    </submittedName>
</protein>
<dbReference type="PANTHER" id="PTHR35041">
    <property type="entry name" value="MEDIATOR OF RNA POLYMERASE II TRANSCRIPTION SUBUNIT 1"/>
    <property type="match status" value="1"/>
</dbReference>
<evidence type="ECO:0000313" key="2">
    <source>
        <dbReference type="EMBL" id="KAK3316761.1"/>
    </source>
</evidence>
<keyword evidence="3" id="KW-1185">Reference proteome</keyword>
<keyword evidence="1" id="KW-1133">Transmembrane helix</keyword>
<keyword evidence="1" id="KW-0812">Transmembrane</keyword>
<dbReference type="PANTHER" id="PTHR35041:SF6">
    <property type="entry name" value="FORMYLMETHIONINE DEFORMYLASE-LIKE PROTEIN-RELATED"/>
    <property type="match status" value="1"/>
</dbReference>
<keyword evidence="1" id="KW-0472">Membrane</keyword>
<reference evidence="2" key="1">
    <citation type="journal article" date="2023" name="Mol. Phylogenet. Evol.">
        <title>Genome-scale phylogeny and comparative genomics of the fungal order Sordariales.</title>
        <authorList>
            <person name="Hensen N."/>
            <person name="Bonometti L."/>
            <person name="Westerberg I."/>
            <person name="Brannstrom I.O."/>
            <person name="Guillou S."/>
            <person name="Cros-Aarteil S."/>
            <person name="Calhoun S."/>
            <person name="Haridas S."/>
            <person name="Kuo A."/>
            <person name="Mondo S."/>
            <person name="Pangilinan J."/>
            <person name="Riley R."/>
            <person name="LaButti K."/>
            <person name="Andreopoulos B."/>
            <person name="Lipzen A."/>
            <person name="Chen C."/>
            <person name="Yan M."/>
            <person name="Daum C."/>
            <person name="Ng V."/>
            <person name="Clum A."/>
            <person name="Steindorff A."/>
            <person name="Ohm R.A."/>
            <person name="Martin F."/>
            <person name="Silar P."/>
            <person name="Natvig D.O."/>
            <person name="Lalanne C."/>
            <person name="Gautier V."/>
            <person name="Ament-Velasquez S.L."/>
            <person name="Kruys A."/>
            <person name="Hutchinson M.I."/>
            <person name="Powell A.J."/>
            <person name="Barry K."/>
            <person name="Miller A.N."/>
            <person name="Grigoriev I.V."/>
            <person name="Debuchy R."/>
            <person name="Gladieux P."/>
            <person name="Hiltunen Thoren M."/>
            <person name="Johannesson H."/>
        </authorList>
    </citation>
    <scope>NUCLEOTIDE SEQUENCE</scope>
    <source>
        <strain evidence="2">CBS 118394</strain>
    </source>
</reference>
<gene>
    <name evidence="2" type="ORF">B0H66DRAFT_576522</name>
</gene>
<dbReference type="EMBL" id="JAUEDM010000005">
    <property type="protein sequence ID" value="KAK3316761.1"/>
    <property type="molecule type" value="Genomic_DNA"/>
</dbReference>
<accession>A0AAE0I346</accession>
<dbReference type="Proteomes" id="UP001283341">
    <property type="component" value="Unassembled WGS sequence"/>
</dbReference>
<evidence type="ECO:0000313" key="3">
    <source>
        <dbReference type="Proteomes" id="UP001283341"/>
    </source>
</evidence>
<reference evidence="2" key="2">
    <citation type="submission" date="2023-06" db="EMBL/GenBank/DDBJ databases">
        <authorList>
            <consortium name="Lawrence Berkeley National Laboratory"/>
            <person name="Haridas S."/>
            <person name="Hensen N."/>
            <person name="Bonometti L."/>
            <person name="Westerberg I."/>
            <person name="Brannstrom I.O."/>
            <person name="Guillou S."/>
            <person name="Cros-Aarteil S."/>
            <person name="Calhoun S."/>
            <person name="Kuo A."/>
            <person name="Mondo S."/>
            <person name="Pangilinan J."/>
            <person name="Riley R."/>
            <person name="Labutti K."/>
            <person name="Andreopoulos B."/>
            <person name="Lipzen A."/>
            <person name="Chen C."/>
            <person name="Yanf M."/>
            <person name="Daum C."/>
            <person name="Ng V."/>
            <person name="Clum A."/>
            <person name="Steindorff A."/>
            <person name="Ohm R."/>
            <person name="Martin F."/>
            <person name="Silar P."/>
            <person name="Natvig D."/>
            <person name="Lalanne C."/>
            <person name="Gautier V."/>
            <person name="Ament-Velasquez S.L."/>
            <person name="Kruys A."/>
            <person name="Hutchinson M.I."/>
            <person name="Powell A.J."/>
            <person name="Barry K."/>
            <person name="Miller A.N."/>
            <person name="Grigoriev I.V."/>
            <person name="Debuchy R."/>
            <person name="Gladieux P."/>
            <person name="Thoren M.H."/>
            <person name="Johannesson H."/>
        </authorList>
    </citation>
    <scope>NUCLEOTIDE SEQUENCE</scope>
    <source>
        <strain evidence="2">CBS 118394</strain>
    </source>
</reference>
<proteinExistence type="predicted"/>
<sequence>MAAAKVYWLKPALMVGGMMLGIVNEQEWYRRVGTGLAFLTNALLVAASTLAHTQLLWRTLKSKAVSIGGVDALFGVTANAWNLVCPELWQSGTLPAAVAVVLWLLPLSVLVTPSTLVVALSPSENVTVVERPVPLMDYAPEKYAQWEFRTDDDGDRSVFSNYLKPASSISRFVANVASSGAILPMRAPFPNSSYSLRFHGPSISCGPAEPTLEQQVNQVLRESSFILTYVGFVPYIDDVTPNLNNTGTNSDVLNGLNRTLLSTSEIVHLRTFDIKPSAGYSRLFIATYYPSNDNSNDKDEAMARPKLIECALYNSSYQVDLSFVNNQQSVNFSNVTRLNGISHSIYRPFNSTSATAPGYLSGIIGCSLMDALAKMLVGYLRYSRTSEGWYNDGEIQIMNTVLMETQELRRLFQPVVQDSFAPVTTEPLSIRNMTIANAIEELSRNMTVSLFSHSYFLQDISTASPIPITVRTPQNAYAYSPRNLVIAYGLVIGFSLAIVIAGLVCIYAAEGAFSASFSTIVRTTRGPQLDRIVQSSETHGKDPLPRNIAETKISLRRRQCGGKGYGEAVDERTSFVIQGATEDVELLRSESRDLELGEAGSRQIL</sequence>
<dbReference type="AlphaFoldDB" id="A0AAE0I346"/>
<organism evidence="2 3">
    <name type="scientific">Apodospora peruviana</name>
    <dbReference type="NCBI Taxonomy" id="516989"/>
    <lineage>
        <taxon>Eukaryota</taxon>
        <taxon>Fungi</taxon>
        <taxon>Dikarya</taxon>
        <taxon>Ascomycota</taxon>
        <taxon>Pezizomycotina</taxon>
        <taxon>Sordariomycetes</taxon>
        <taxon>Sordariomycetidae</taxon>
        <taxon>Sordariales</taxon>
        <taxon>Lasiosphaeriaceae</taxon>
        <taxon>Apodospora</taxon>
    </lineage>
</organism>
<name>A0AAE0I346_9PEZI</name>
<comment type="caution">
    <text evidence="2">The sequence shown here is derived from an EMBL/GenBank/DDBJ whole genome shotgun (WGS) entry which is preliminary data.</text>
</comment>
<evidence type="ECO:0000256" key="1">
    <source>
        <dbReference type="SAM" id="Phobius"/>
    </source>
</evidence>
<feature type="transmembrane region" description="Helical" evidence="1">
    <location>
        <begin position="485"/>
        <end position="509"/>
    </location>
</feature>